<keyword evidence="1" id="KW-1133">Transmembrane helix</keyword>
<dbReference type="EMBL" id="QZWB01000007">
    <property type="protein sequence ID" value="RJT46971.1"/>
    <property type="molecule type" value="Genomic_DNA"/>
</dbReference>
<dbReference type="SUPFAM" id="SSF54001">
    <property type="entry name" value="Cysteine proteinases"/>
    <property type="match status" value="1"/>
</dbReference>
<dbReference type="RefSeq" id="WP_115300497.1">
    <property type="nucleotide sequence ID" value="NZ_CAAAIR010000008.1"/>
</dbReference>
<evidence type="ECO:0000313" key="4">
    <source>
        <dbReference type="Proteomes" id="UP000270757"/>
    </source>
</evidence>
<gene>
    <name evidence="3" type="ORF">D6J04_08075</name>
</gene>
<reference evidence="3 4" key="1">
    <citation type="submission" date="2018-09" db="EMBL/GenBank/DDBJ databases">
        <title>Draft genome sequences of Legionella taurinensis isolated from water samples.</title>
        <authorList>
            <person name="Chakeri A."/>
            <person name="Allerberger F."/>
            <person name="Kundi M."/>
            <person name="Ruppitsch W."/>
            <person name="Schmid D."/>
        </authorList>
    </citation>
    <scope>NUCLEOTIDE SEQUENCE [LARGE SCALE GENOMIC DNA]</scope>
    <source>
        <strain evidence="3 4">4570-18-6</strain>
    </source>
</reference>
<dbReference type="InterPro" id="IPR038765">
    <property type="entry name" value="Papain-like_cys_pep_sf"/>
</dbReference>
<evidence type="ECO:0000313" key="3">
    <source>
        <dbReference type="EMBL" id="RJT46971.1"/>
    </source>
</evidence>
<dbReference type="InterPro" id="IPR002931">
    <property type="entry name" value="Transglutaminase-like"/>
</dbReference>
<dbReference type="Pfam" id="PF01841">
    <property type="entry name" value="Transglut_core"/>
    <property type="match status" value="1"/>
</dbReference>
<dbReference type="Gene3D" id="3.10.620.30">
    <property type="match status" value="1"/>
</dbReference>
<dbReference type="Proteomes" id="UP000270757">
    <property type="component" value="Unassembled WGS sequence"/>
</dbReference>
<organism evidence="3 4">
    <name type="scientific">Legionella taurinensis</name>
    <dbReference type="NCBI Taxonomy" id="70611"/>
    <lineage>
        <taxon>Bacteria</taxon>
        <taxon>Pseudomonadati</taxon>
        <taxon>Pseudomonadota</taxon>
        <taxon>Gammaproteobacteria</taxon>
        <taxon>Legionellales</taxon>
        <taxon>Legionellaceae</taxon>
        <taxon>Legionella</taxon>
    </lineage>
</organism>
<feature type="transmembrane region" description="Helical" evidence="1">
    <location>
        <begin position="104"/>
        <end position="121"/>
    </location>
</feature>
<dbReference type="AlphaFoldDB" id="A0A3A5L420"/>
<keyword evidence="1" id="KW-0812">Transmembrane</keyword>
<dbReference type="GeneID" id="48946645"/>
<feature type="transmembrane region" description="Helical" evidence="1">
    <location>
        <begin position="62"/>
        <end position="92"/>
    </location>
</feature>
<evidence type="ECO:0000256" key="1">
    <source>
        <dbReference type="SAM" id="Phobius"/>
    </source>
</evidence>
<evidence type="ECO:0000259" key="2">
    <source>
        <dbReference type="SMART" id="SM00460"/>
    </source>
</evidence>
<dbReference type="PANTHER" id="PTHR42736:SF1">
    <property type="entry name" value="PROTEIN-GLUTAMINE GAMMA-GLUTAMYLTRANSFERASE"/>
    <property type="match status" value="1"/>
</dbReference>
<sequence>MKLTTHTPALRLALLVMMFSYLPHGMNMPVLLSLMILSAIGYRLLVSYYPVPLPSSGIRLGLIALCLALLFWQYGTVWSGQFFIGFLLLFVALKSLELQNLRDLRVIILCNFYLILTNLIVYQELWIFIYLLLAVFANLLLMLKLFAPETPWFSGGKLIVRHMLLAIPITLVVFYLFPRLTNPLWQVPSLSRGQLGFNEELSLDKMNDLFNDDSIVMRVTFKPTFLPTLYWRGIVLSHYDGWRWTALQRDSTYFPPLEKIPQGQTADYQILLEPHQKKWLFYQDFPYAANPNLLYAPGLGLVQPGDHEVYQRFAYAVVEKRPFYLPISPRDKQLNTYLPPANNPRLRAFAKQQFTAVQGDTEAFINQLKQYIHSEPFWYSLSVNNPRRFNQMDYFWFEQRRGYCEYYASSVAFILRSVGIPSRVVVGYHGGQWNPMSHYLTVRQNDAHAWIEYWQEGKGWRRLDPTLYIAPERIDRAIRDKQGNALASQWSQEGSLPWLAQTGLFLESLQFFWERWLLFYNYDNQRAFLKELGLNHWDGQTLLKVSIASLLAFLLIGSLIYQWQQYRYRDPMAREYARLKKQLKALGIDVAPPATLQDQLRALGRQLPASRIKLSQYYREYELLRLKPLANRSKRYQQTLCWLKSLSAYLKRVKKRPSRSPGTDR</sequence>
<comment type="caution">
    <text evidence="3">The sequence shown here is derived from an EMBL/GenBank/DDBJ whole genome shotgun (WGS) entry which is preliminary data.</text>
</comment>
<accession>A0A3A5L420</accession>
<dbReference type="Pfam" id="PF11992">
    <property type="entry name" value="TgpA_N"/>
    <property type="match status" value="1"/>
</dbReference>
<feature type="transmembrane region" description="Helical" evidence="1">
    <location>
        <begin position="12"/>
        <end position="42"/>
    </location>
</feature>
<keyword evidence="1" id="KW-0472">Membrane</keyword>
<feature type="transmembrane region" description="Helical" evidence="1">
    <location>
        <begin position="127"/>
        <end position="146"/>
    </location>
</feature>
<dbReference type="InterPro" id="IPR052901">
    <property type="entry name" value="Bact_TGase-like"/>
</dbReference>
<dbReference type="InterPro" id="IPR021878">
    <property type="entry name" value="TgpA_N"/>
</dbReference>
<protein>
    <submittedName>
        <fullName evidence="3">DUF3488 domain-containing protein</fullName>
    </submittedName>
</protein>
<name>A0A3A5L420_9GAMM</name>
<feature type="transmembrane region" description="Helical" evidence="1">
    <location>
        <begin position="158"/>
        <end position="177"/>
    </location>
</feature>
<proteinExistence type="predicted"/>
<dbReference type="PANTHER" id="PTHR42736">
    <property type="entry name" value="PROTEIN-GLUTAMINE GAMMA-GLUTAMYLTRANSFERASE"/>
    <property type="match status" value="1"/>
</dbReference>
<dbReference type="SMART" id="SM00460">
    <property type="entry name" value="TGc"/>
    <property type="match status" value="1"/>
</dbReference>
<feature type="domain" description="Transglutaminase-like" evidence="2">
    <location>
        <begin position="396"/>
        <end position="467"/>
    </location>
</feature>